<accession>X1UN49</accession>
<comment type="caution">
    <text evidence="1">The sequence shown here is derived from an EMBL/GenBank/DDBJ whole genome shotgun (WGS) entry which is preliminary data.</text>
</comment>
<feature type="non-terminal residue" evidence="1">
    <location>
        <position position="1"/>
    </location>
</feature>
<dbReference type="EMBL" id="BARW01035249">
    <property type="protein sequence ID" value="GAJ18903.1"/>
    <property type="molecule type" value="Genomic_DNA"/>
</dbReference>
<reference evidence="1" key="1">
    <citation type="journal article" date="2014" name="Front. Microbiol.">
        <title>High frequency of phylogenetically diverse reductive dehalogenase-homologous genes in deep subseafloor sedimentary metagenomes.</title>
        <authorList>
            <person name="Kawai M."/>
            <person name="Futagami T."/>
            <person name="Toyoda A."/>
            <person name="Takaki Y."/>
            <person name="Nishi S."/>
            <person name="Hori S."/>
            <person name="Arai W."/>
            <person name="Tsubouchi T."/>
            <person name="Morono Y."/>
            <person name="Uchiyama I."/>
            <person name="Ito T."/>
            <person name="Fujiyama A."/>
            <person name="Inagaki F."/>
            <person name="Takami H."/>
        </authorList>
    </citation>
    <scope>NUCLEOTIDE SEQUENCE</scope>
    <source>
        <strain evidence="1">Expedition CK06-06</strain>
    </source>
</reference>
<dbReference type="AlphaFoldDB" id="X1UN49"/>
<protein>
    <submittedName>
        <fullName evidence="1">Uncharacterized protein</fullName>
    </submittedName>
</protein>
<organism evidence="1">
    <name type="scientific">marine sediment metagenome</name>
    <dbReference type="NCBI Taxonomy" id="412755"/>
    <lineage>
        <taxon>unclassified sequences</taxon>
        <taxon>metagenomes</taxon>
        <taxon>ecological metagenomes</taxon>
    </lineage>
</organism>
<proteinExistence type="predicted"/>
<sequence>GPEGLKRLQYALPGLNIGNLAQVWRFAQHLRLLQTSREKLKKSRTN</sequence>
<evidence type="ECO:0000313" key="1">
    <source>
        <dbReference type="EMBL" id="GAJ18903.1"/>
    </source>
</evidence>
<gene>
    <name evidence="1" type="ORF">S12H4_55021</name>
</gene>
<name>X1UN49_9ZZZZ</name>